<keyword evidence="6" id="KW-1185">Reference proteome</keyword>
<dbReference type="Proteomes" id="UP000593943">
    <property type="component" value="Chromosome"/>
</dbReference>
<keyword evidence="3" id="KW-0472">Membrane</keyword>
<sequence>MSRRRSIVAASKTMRKKMSNKVFLALWIPLVVVLTVFTLVANIVIGTFHSTLENYAGSGAYVPQSTSEKDDWDTTYYERKYDTIEEAMAASTGVINEISDEGMVLLKNDGTLPLNSGKVTLLGRGAADPIYGGTGSGHTETDEVIDIKTGLENAGYEVNPVPYDELYAYAQEHSTENGGRISISFLSGQDESTYYIGEMPVDQYSQESLNSFEEYSDAGIVVIGRVGGEGGDLPRDMEGWDENYVEGQHILELNQDEKDQIALAKQHFDKVIVLVNASTSLELGELEDDPEINAIVQTGAPGATGFSAIGKILSGEVNPSGHTVDLFAADFTQDPTFVNFGNNEYTNDSEDSEGYFVNYEEGIYYGYRYYETAAEEGFIDYDTAVVYPFGYGLSYTTFDWEVVGQELGDVDGDIELQVKVTNTGDVAGKDVVQMYYTAPYTVGGIEKAHVVLADFVKTDELEPDESETVELSMPVEQMASYDYRDARSYVLEAGAYQIKLQTDSHHLKDGVPAIDYTVEQTVVYGEGNARGSDETAAVNLFDDVSEPFLEGSKTVLSRADFAGTFPQFPDEADMTASEETLAALQGYDAISVNAESSAEMPTTGADNDVQLSSLRGKDYDDELWDQLLDQLTVDEMKDVILDGAYRTGGVTSVGKPGAVDFDGPAGFSSFINPDRHGSAFPTAALIGQTWNTQIAHKLGQAAGDEALTLGINGWYAPAVNLHRSPFAGRNFEYYSEDPVLSGVLATEVTNGAGEKGLYTYTKHFALNDQETNRDRNGILTWADEQTIREIYLKPFEIVVKNAEVSVPYLTESGQRETATMGTLGIMSSFNRIGNTWTGGSHALCTDVLRGEWGFAGTVITDFSLSDYMSPDQAIASGTDLQLTWKALKPMSDTTSAASVRNMRNAMHNILYTTVNSNAMNGIAPGDSLKYEPALWEWLVWIVTGVLVLLIAASIAWMVIRVRRNRKPKAVLSVTSAGAGESLGVSDAPNQSAE</sequence>
<dbReference type="PANTHER" id="PTHR42715">
    <property type="entry name" value="BETA-GLUCOSIDASE"/>
    <property type="match status" value="1"/>
</dbReference>
<evidence type="ECO:0000256" key="3">
    <source>
        <dbReference type="SAM" id="Phobius"/>
    </source>
</evidence>
<proteinExistence type="inferred from homology"/>
<dbReference type="PRINTS" id="PR00133">
    <property type="entry name" value="GLHYDRLASE3"/>
</dbReference>
<dbReference type="PANTHER" id="PTHR42715:SF10">
    <property type="entry name" value="BETA-GLUCOSIDASE"/>
    <property type="match status" value="1"/>
</dbReference>
<dbReference type="InterPro" id="IPR017853">
    <property type="entry name" value="GH"/>
</dbReference>
<dbReference type="InterPro" id="IPR013783">
    <property type="entry name" value="Ig-like_fold"/>
</dbReference>
<dbReference type="InterPro" id="IPR036881">
    <property type="entry name" value="Glyco_hydro_3_C_sf"/>
</dbReference>
<keyword evidence="3" id="KW-0812">Transmembrane</keyword>
<evidence type="ECO:0000313" key="6">
    <source>
        <dbReference type="Proteomes" id="UP000593943"/>
    </source>
</evidence>
<dbReference type="InterPro" id="IPR036962">
    <property type="entry name" value="Glyco_hydro_3_N_sf"/>
</dbReference>
<evidence type="ECO:0000256" key="1">
    <source>
        <dbReference type="ARBA" id="ARBA00005336"/>
    </source>
</evidence>
<dbReference type="OrthoDB" id="3187562at2"/>
<gene>
    <name evidence="5" type="ORF">BE0216_07450</name>
</gene>
<dbReference type="SMART" id="SM01217">
    <property type="entry name" value="Fn3_like"/>
    <property type="match status" value="1"/>
</dbReference>
<keyword evidence="3" id="KW-1133">Transmembrane helix</keyword>
<dbReference type="Gene3D" id="2.60.40.10">
    <property type="entry name" value="Immunoglobulins"/>
    <property type="match status" value="1"/>
</dbReference>
<keyword evidence="2 5" id="KW-0378">Hydrolase</keyword>
<dbReference type="Pfam" id="PF01915">
    <property type="entry name" value="Glyco_hydro_3_C"/>
    <property type="match status" value="1"/>
</dbReference>
<dbReference type="Gene3D" id="3.20.20.300">
    <property type="entry name" value="Glycoside hydrolase, family 3, N-terminal domain"/>
    <property type="match status" value="1"/>
</dbReference>
<name>A0A7L9SQ74_9BIFI</name>
<dbReference type="GO" id="GO:0004553">
    <property type="term" value="F:hydrolase activity, hydrolyzing O-glycosyl compounds"/>
    <property type="evidence" value="ECO:0007669"/>
    <property type="project" value="InterPro"/>
</dbReference>
<dbReference type="Pfam" id="PF00933">
    <property type="entry name" value="Glyco_hydro_3"/>
    <property type="match status" value="1"/>
</dbReference>
<feature type="transmembrane region" description="Helical" evidence="3">
    <location>
        <begin position="937"/>
        <end position="959"/>
    </location>
</feature>
<evidence type="ECO:0000259" key="4">
    <source>
        <dbReference type="SMART" id="SM01217"/>
    </source>
</evidence>
<evidence type="ECO:0000313" key="5">
    <source>
        <dbReference type="EMBL" id="QOL32307.1"/>
    </source>
</evidence>
<organism evidence="5 6">
    <name type="scientific">Bifidobacterium eulemuris</name>
    <dbReference type="NCBI Taxonomy" id="1765219"/>
    <lineage>
        <taxon>Bacteria</taxon>
        <taxon>Bacillati</taxon>
        <taxon>Actinomycetota</taxon>
        <taxon>Actinomycetes</taxon>
        <taxon>Bifidobacteriales</taxon>
        <taxon>Bifidobacteriaceae</taxon>
        <taxon>Bifidobacterium</taxon>
    </lineage>
</organism>
<evidence type="ECO:0000256" key="2">
    <source>
        <dbReference type="ARBA" id="ARBA00022801"/>
    </source>
</evidence>
<dbReference type="InterPro" id="IPR026891">
    <property type="entry name" value="Fn3-like"/>
</dbReference>
<accession>A0A7L9SQ74</accession>
<comment type="similarity">
    <text evidence="1">Belongs to the glycosyl hydrolase 3 family.</text>
</comment>
<reference evidence="5 6" key="1">
    <citation type="submission" date="2020-10" db="EMBL/GenBank/DDBJ databases">
        <title>Genome sequencing of Bifidobacterium eulemuris_DSMZ_100216.</title>
        <authorList>
            <person name="Kim J."/>
        </authorList>
    </citation>
    <scope>NUCLEOTIDE SEQUENCE [LARGE SCALE GENOMIC DNA]</scope>
    <source>
        <strain evidence="5 6">DSM 100216</strain>
    </source>
</reference>
<dbReference type="GO" id="GO:0005975">
    <property type="term" value="P:carbohydrate metabolic process"/>
    <property type="evidence" value="ECO:0007669"/>
    <property type="project" value="InterPro"/>
</dbReference>
<dbReference type="Gene3D" id="3.40.50.1700">
    <property type="entry name" value="Glycoside hydrolase family 3 C-terminal domain"/>
    <property type="match status" value="1"/>
</dbReference>
<dbReference type="KEGG" id="beu:BE0216_07450"/>
<dbReference type="InterPro" id="IPR050288">
    <property type="entry name" value="Cellulose_deg_GH3"/>
</dbReference>
<dbReference type="AlphaFoldDB" id="A0A7L9SQ74"/>
<dbReference type="Pfam" id="PF14310">
    <property type="entry name" value="Fn3-like"/>
    <property type="match status" value="1"/>
</dbReference>
<protein>
    <submittedName>
        <fullName evidence="5">Glycoside hydrolase family 3 protein</fullName>
    </submittedName>
</protein>
<feature type="domain" description="Fibronectin type III-like" evidence="4">
    <location>
        <begin position="430"/>
        <end position="504"/>
    </location>
</feature>
<dbReference type="InterPro" id="IPR001764">
    <property type="entry name" value="Glyco_hydro_3_N"/>
</dbReference>
<dbReference type="SUPFAM" id="SSF51445">
    <property type="entry name" value="(Trans)glycosidases"/>
    <property type="match status" value="1"/>
</dbReference>
<dbReference type="SUPFAM" id="SSF52279">
    <property type="entry name" value="Beta-D-glucan exohydrolase, C-terminal domain"/>
    <property type="match status" value="1"/>
</dbReference>
<dbReference type="EMBL" id="CP062938">
    <property type="protein sequence ID" value="QOL32307.1"/>
    <property type="molecule type" value="Genomic_DNA"/>
</dbReference>
<dbReference type="InterPro" id="IPR002772">
    <property type="entry name" value="Glyco_hydro_3_C"/>
</dbReference>